<organism evidence="2 3">
    <name type="scientific">Actinacidiphila acididurans</name>
    <dbReference type="NCBI Taxonomy" id="2784346"/>
    <lineage>
        <taxon>Bacteria</taxon>
        <taxon>Bacillati</taxon>
        <taxon>Actinomycetota</taxon>
        <taxon>Actinomycetes</taxon>
        <taxon>Kitasatosporales</taxon>
        <taxon>Streptomycetaceae</taxon>
        <taxon>Actinacidiphila</taxon>
    </lineage>
</organism>
<dbReference type="RefSeq" id="WP_205362723.1">
    <property type="nucleotide sequence ID" value="NZ_JADKYB010000026.1"/>
</dbReference>
<dbReference type="EMBL" id="JADKYB010000026">
    <property type="protein sequence ID" value="MBM9509520.1"/>
    <property type="molecule type" value="Genomic_DNA"/>
</dbReference>
<evidence type="ECO:0000256" key="1">
    <source>
        <dbReference type="SAM" id="Phobius"/>
    </source>
</evidence>
<comment type="caution">
    <text evidence="2">The sequence shown here is derived from an EMBL/GenBank/DDBJ whole genome shotgun (WGS) entry which is preliminary data.</text>
</comment>
<dbReference type="Proteomes" id="UP000749040">
    <property type="component" value="Unassembled WGS sequence"/>
</dbReference>
<protein>
    <submittedName>
        <fullName evidence="2">Uncharacterized protein</fullName>
    </submittedName>
</protein>
<keyword evidence="1" id="KW-0472">Membrane</keyword>
<evidence type="ECO:0000313" key="2">
    <source>
        <dbReference type="EMBL" id="MBM9509520.1"/>
    </source>
</evidence>
<reference evidence="2 3" key="1">
    <citation type="submission" date="2021-01" db="EMBL/GenBank/DDBJ databases">
        <title>Streptomyces acididurans sp. nov., isolated from a peat swamp forest soil.</title>
        <authorList>
            <person name="Chantavorakit T."/>
            <person name="Duangmal K."/>
        </authorList>
    </citation>
    <scope>NUCLEOTIDE SEQUENCE [LARGE SCALE GENOMIC DNA]</scope>
    <source>
        <strain evidence="2 3">KK5PA1</strain>
    </source>
</reference>
<evidence type="ECO:0000313" key="3">
    <source>
        <dbReference type="Proteomes" id="UP000749040"/>
    </source>
</evidence>
<sequence length="47" mass="5099">MQTHVHHALTLAINDSAGPGLVMRTLIVASVVGVVLIAWFVLRGYRD</sequence>
<proteinExistence type="predicted"/>
<keyword evidence="1" id="KW-1133">Transmembrane helix</keyword>
<accession>A0ABS2U1Q4</accession>
<keyword evidence="1" id="KW-0812">Transmembrane</keyword>
<feature type="transmembrane region" description="Helical" evidence="1">
    <location>
        <begin position="21"/>
        <end position="42"/>
    </location>
</feature>
<keyword evidence="3" id="KW-1185">Reference proteome</keyword>
<name>A0ABS2U1Q4_9ACTN</name>
<gene>
    <name evidence="2" type="ORF">ITX44_34220</name>
</gene>